<dbReference type="EMBL" id="JALLPB020000400">
    <property type="protein sequence ID" value="KAL3809509.1"/>
    <property type="molecule type" value="Genomic_DNA"/>
</dbReference>
<accession>A0ABD3R993</accession>
<evidence type="ECO:0000313" key="2">
    <source>
        <dbReference type="Proteomes" id="UP001530377"/>
    </source>
</evidence>
<evidence type="ECO:0000313" key="1">
    <source>
        <dbReference type="EMBL" id="KAL3809509.1"/>
    </source>
</evidence>
<name>A0ABD3R993_9STRA</name>
<gene>
    <name evidence="1" type="ORF">ACHAXA_009745</name>
</gene>
<dbReference type="AlphaFoldDB" id="A0ABD3R993"/>
<dbReference type="Proteomes" id="UP001530377">
    <property type="component" value="Unassembled WGS sequence"/>
</dbReference>
<protein>
    <submittedName>
        <fullName evidence="1">Uncharacterized protein</fullName>
    </submittedName>
</protein>
<reference evidence="1 2" key="1">
    <citation type="submission" date="2024-10" db="EMBL/GenBank/DDBJ databases">
        <title>Updated reference genomes for cyclostephanoid diatoms.</title>
        <authorList>
            <person name="Roberts W.R."/>
            <person name="Alverson A.J."/>
        </authorList>
    </citation>
    <scope>NUCLEOTIDE SEQUENCE [LARGE SCALE GENOMIC DNA]</scope>
    <source>
        <strain evidence="1 2">AJA228-03</strain>
    </source>
</reference>
<sequence>MPPSNASRMVIAILALLSSCNDRIKVAVVGAFVPNGNIPVDRRISRPRGIPDYARRDVVSAVAVVADPRRTASYVTRSYVVSFPALAATTTTTTTTTTTLTEDTTWRLRLLLRDVATTAGRRLDGGAALFVVEGNFIEEEGYEPPRGYFRPISTTTTTTTMAAGGEGGGGEEAITATVGGTTTLEVVESRWKLSEDPDDPKDGLWIWGLFKEPLYPYMLLQMETREMKLPRSVDGVNDDSIPALKLYARVPHVRKRDDENGGVELRNANLNVRVLERINLPGTSVDLYEEEAVGQISFQPLL</sequence>
<keyword evidence="2" id="KW-1185">Reference proteome</keyword>
<comment type="caution">
    <text evidence="1">The sequence shown here is derived from an EMBL/GenBank/DDBJ whole genome shotgun (WGS) entry which is preliminary data.</text>
</comment>
<proteinExistence type="predicted"/>
<organism evidence="1 2">
    <name type="scientific">Cyclostephanos tholiformis</name>
    <dbReference type="NCBI Taxonomy" id="382380"/>
    <lineage>
        <taxon>Eukaryota</taxon>
        <taxon>Sar</taxon>
        <taxon>Stramenopiles</taxon>
        <taxon>Ochrophyta</taxon>
        <taxon>Bacillariophyta</taxon>
        <taxon>Coscinodiscophyceae</taxon>
        <taxon>Thalassiosirophycidae</taxon>
        <taxon>Stephanodiscales</taxon>
        <taxon>Stephanodiscaceae</taxon>
        <taxon>Cyclostephanos</taxon>
    </lineage>
</organism>